<evidence type="ECO:0000313" key="1">
    <source>
        <dbReference type="EMBL" id="RQH42323.1"/>
    </source>
</evidence>
<comment type="caution">
    <text evidence="1">The sequence shown here is derived from an EMBL/GenBank/DDBJ whole genome shotgun (WGS) entry which is preliminary data.</text>
</comment>
<reference evidence="1 2" key="1">
    <citation type="journal article" date="2018" name="ACS Chem. Biol.">
        <title>Ketoreductase domain dysfunction expands chemodiversity: malyngamide biosynthesis in the cyanobacterium Okeania hirsuta.</title>
        <authorList>
            <person name="Moss N.A."/>
            <person name="Leao T."/>
            <person name="Rankin M."/>
            <person name="McCullough T.M."/>
            <person name="Qu P."/>
            <person name="Korobeynikov A."/>
            <person name="Smith J.L."/>
            <person name="Gerwick L."/>
            <person name="Gerwick W.H."/>
        </authorList>
    </citation>
    <scope>NUCLEOTIDE SEQUENCE [LARGE SCALE GENOMIC DNA]</scope>
    <source>
        <strain evidence="1 2">PAB10Feb10-1</strain>
    </source>
</reference>
<protein>
    <submittedName>
        <fullName evidence="1">Uncharacterized protein</fullName>
    </submittedName>
</protein>
<gene>
    <name evidence="1" type="ORF">D5R40_14395</name>
</gene>
<sequence length="75" mass="8519">MFSSSSKKSTITTFTRTYSATNLQDIDSAKSPIAWQIYEEFLGSIANQQKHQIASMFNDYCRQNPHAIECSIYSS</sequence>
<name>A0A3N6NL23_9CYAN</name>
<proteinExistence type="predicted"/>
<dbReference type="Proteomes" id="UP000269154">
    <property type="component" value="Unassembled WGS sequence"/>
</dbReference>
<dbReference type="Pfam" id="PF02672">
    <property type="entry name" value="CP12"/>
    <property type="match status" value="1"/>
</dbReference>
<dbReference type="EMBL" id="RCBY01000072">
    <property type="protein sequence ID" value="RQH42323.1"/>
    <property type="molecule type" value="Genomic_DNA"/>
</dbReference>
<keyword evidence="2" id="KW-1185">Reference proteome</keyword>
<dbReference type="OrthoDB" id="9553701at2"/>
<evidence type="ECO:0000313" key="2">
    <source>
        <dbReference type="Proteomes" id="UP000269154"/>
    </source>
</evidence>
<organism evidence="1 2">
    <name type="scientific">Okeania hirsuta</name>
    <dbReference type="NCBI Taxonomy" id="1458930"/>
    <lineage>
        <taxon>Bacteria</taxon>
        <taxon>Bacillati</taxon>
        <taxon>Cyanobacteriota</taxon>
        <taxon>Cyanophyceae</taxon>
        <taxon>Oscillatoriophycideae</taxon>
        <taxon>Oscillatoriales</taxon>
        <taxon>Microcoleaceae</taxon>
        <taxon>Okeania</taxon>
    </lineage>
</organism>
<dbReference type="AlphaFoldDB" id="A0A3N6NL23"/>
<dbReference type="RefSeq" id="WP_124146034.1">
    <property type="nucleotide sequence ID" value="NZ_CAWOKI010000134.1"/>
</dbReference>
<accession>A0A3N6NL23</accession>